<dbReference type="InterPro" id="IPR010131">
    <property type="entry name" value="MdtP/NodT-like"/>
</dbReference>
<keyword evidence="2" id="KW-1134">Transmembrane beta strand</keyword>
<evidence type="ECO:0000313" key="4">
    <source>
        <dbReference type="Proteomes" id="UP000811255"/>
    </source>
</evidence>
<dbReference type="SUPFAM" id="SSF56954">
    <property type="entry name" value="Outer membrane efflux proteins (OEP)"/>
    <property type="match status" value="1"/>
</dbReference>
<accession>A0ABS5VZU4</accession>
<reference evidence="3 4" key="1">
    <citation type="submission" date="2021-05" db="EMBL/GenBank/DDBJ databases">
        <title>Croceibacterium sp. LX-88 genome sequence.</title>
        <authorList>
            <person name="Luo X."/>
        </authorList>
    </citation>
    <scope>NUCLEOTIDE SEQUENCE [LARGE SCALE GENOMIC DNA]</scope>
    <source>
        <strain evidence="3 4">LX-88</strain>
    </source>
</reference>
<evidence type="ECO:0000256" key="2">
    <source>
        <dbReference type="RuleBase" id="RU362097"/>
    </source>
</evidence>
<keyword evidence="4" id="KW-1185">Reference proteome</keyword>
<feature type="signal peptide" evidence="2">
    <location>
        <begin position="1"/>
        <end position="30"/>
    </location>
</feature>
<keyword evidence="2" id="KW-0449">Lipoprotein</keyword>
<organism evidence="3 4">
    <name type="scientific">Croceibacterium selenioxidans</name>
    <dbReference type="NCBI Taxonomy" id="2838833"/>
    <lineage>
        <taxon>Bacteria</taxon>
        <taxon>Pseudomonadati</taxon>
        <taxon>Pseudomonadota</taxon>
        <taxon>Alphaproteobacteria</taxon>
        <taxon>Sphingomonadales</taxon>
        <taxon>Erythrobacteraceae</taxon>
        <taxon>Croceibacterium</taxon>
    </lineage>
</organism>
<keyword evidence="2" id="KW-0564">Palmitate</keyword>
<dbReference type="Pfam" id="PF02321">
    <property type="entry name" value="OEP"/>
    <property type="match status" value="2"/>
</dbReference>
<comment type="caution">
    <text evidence="3">The sequence shown here is derived from an EMBL/GenBank/DDBJ whole genome shotgun (WGS) entry which is preliminary data.</text>
</comment>
<comment type="subcellular location">
    <subcellularLocation>
        <location evidence="2">Cell membrane</location>
        <topology evidence="2">Lipid-anchor</topology>
    </subcellularLocation>
</comment>
<evidence type="ECO:0000256" key="1">
    <source>
        <dbReference type="ARBA" id="ARBA00007613"/>
    </source>
</evidence>
<name>A0ABS5VZU4_9SPHN</name>
<dbReference type="Gene3D" id="1.20.1600.10">
    <property type="entry name" value="Outer membrane efflux proteins (OEP)"/>
    <property type="match status" value="1"/>
</dbReference>
<dbReference type="PANTHER" id="PTHR30203:SF25">
    <property type="entry name" value="OUTER MEMBRANE PROTEIN-RELATED"/>
    <property type="match status" value="1"/>
</dbReference>
<dbReference type="NCBIfam" id="TIGR01845">
    <property type="entry name" value="outer_NodT"/>
    <property type="match status" value="1"/>
</dbReference>
<gene>
    <name evidence="3" type="ORF">KK137_01755</name>
</gene>
<keyword evidence="2" id="KW-0812">Transmembrane</keyword>
<dbReference type="PANTHER" id="PTHR30203">
    <property type="entry name" value="OUTER MEMBRANE CATION EFFLUX PROTEIN"/>
    <property type="match status" value="1"/>
</dbReference>
<keyword evidence="2" id="KW-0472">Membrane</keyword>
<dbReference type="InterPro" id="IPR003423">
    <property type="entry name" value="OMP_efflux"/>
</dbReference>
<dbReference type="Gene3D" id="2.20.200.10">
    <property type="entry name" value="Outer membrane efflux proteins (OEP)"/>
    <property type="match status" value="1"/>
</dbReference>
<dbReference type="PROSITE" id="PS51257">
    <property type="entry name" value="PROKAR_LIPOPROTEIN"/>
    <property type="match status" value="1"/>
</dbReference>
<feature type="chain" id="PRO_5044972932" evidence="2">
    <location>
        <begin position="31"/>
        <end position="481"/>
    </location>
</feature>
<proteinExistence type="inferred from homology"/>
<dbReference type="Proteomes" id="UP000811255">
    <property type="component" value="Unassembled WGS sequence"/>
</dbReference>
<keyword evidence="2" id="KW-0732">Signal</keyword>
<dbReference type="EMBL" id="JAHFVK010000001">
    <property type="protein sequence ID" value="MBT2133045.1"/>
    <property type="molecule type" value="Genomic_DNA"/>
</dbReference>
<evidence type="ECO:0000313" key="3">
    <source>
        <dbReference type="EMBL" id="MBT2133045.1"/>
    </source>
</evidence>
<sequence>MTRLSRSSFRLRPRRTAALLTVAMSSLALASCARPDIASPEAGISVPQNWVETEHGQASLDLSQYWQLLDDPLLTQFVEAAVANNLDLAQSAARLEQARAQLAGSRSSYFPYVSASGSGRRNFNDGLPDASAYSIGADASWEIDLFGRIGADVAASEADLAAAGYSLADLERLITGQVALATISARATAMQLAIARDSLQSQDDNLQIARWRAQAGLVSTLDVEQARSQRAATAASIPQLESSLAATANAISTLIGEPPGRVLQLLVDSDFVPVPPDLAGFEAPAEVLRRRPDVRQAEANLVASTARIEGAKAQLYPLIQLGGTISSSAIGFGNLFDLVSGGLFGSVSQLIFDGGRTQSQIDSSKAAAEGSLAAWRLSILGALEDVESSAVDLEKSRERVVIFGEAVDAANNSAILARSQYQAGLTDFQNLLTSELQLRTARNAEVASQAERASAFVRLTQALGGGWSPREYPLPVSDRIQ</sequence>
<protein>
    <submittedName>
        <fullName evidence="3">Efflux transporter outer membrane subunit</fullName>
    </submittedName>
</protein>
<comment type="similarity">
    <text evidence="1 2">Belongs to the outer membrane factor (OMF) (TC 1.B.17) family.</text>
</comment>